<dbReference type="Pfam" id="PF00724">
    <property type="entry name" value="Oxidored_FMN"/>
    <property type="match status" value="1"/>
</dbReference>
<evidence type="ECO:0000313" key="4">
    <source>
        <dbReference type="EMBL" id="EAY09217.1"/>
    </source>
</evidence>
<dbReference type="InParanoid" id="A2EDQ2"/>
<keyword evidence="5" id="KW-1185">Reference proteome</keyword>
<feature type="domain" description="NADH:flavin oxidoreductase/NADH oxidase N-terminal" evidence="3">
    <location>
        <begin position="3"/>
        <end position="102"/>
    </location>
</feature>
<dbReference type="PANTHER" id="PTHR43656">
    <property type="entry name" value="BINDING OXIDOREDUCTASE, PUTATIVE (AFU_ORTHOLOGUE AFUA_2G08260)-RELATED"/>
    <property type="match status" value="1"/>
</dbReference>
<protein>
    <submittedName>
        <fullName evidence="4">NADH-dependent flavin oxidoreductase, putative</fullName>
    </submittedName>
</protein>
<reference evidence="4" key="2">
    <citation type="journal article" date="2007" name="Science">
        <title>Draft genome sequence of the sexually transmitted pathogen Trichomonas vaginalis.</title>
        <authorList>
            <person name="Carlton J.M."/>
            <person name="Hirt R.P."/>
            <person name="Silva J.C."/>
            <person name="Delcher A.L."/>
            <person name="Schatz M."/>
            <person name="Zhao Q."/>
            <person name="Wortman J.R."/>
            <person name="Bidwell S.L."/>
            <person name="Alsmark U.C.M."/>
            <person name="Besteiro S."/>
            <person name="Sicheritz-Ponten T."/>
            <person name="Noel C.J."/>
            <person name="Dacks J.B."/>
            <person name="Foster P.G."/>
            <person name="Simillion C."/>
            <person name="Van de Peer Y."/>
            <person name="Miranda-Saavedra D."/>
            <person name="Barton G.J."/>
            <person name="Westrop G.D."/>
            <person name="Mueller S."/>
            <person name="Dessi D."/>
            <person name="Fiori P.L."/>
            <person name="Ren Q."/>
            <person name="Paulsen I."/>
            <person name="Zhang H."/>
            <person name="Bastida-Corcuera F.D."/>
            <person name="Simoes-Barbosa A."/>
            <person name="Brown M.T."/>
            <person name="Hayes R.D."/>
            <person name="Mukherjee M."/>
            <person name="Okumura C.Y."/>
            <person name="Schneider R."/>
            <person name="Smith A.J."/>
            <person name="Vanacova S."/>
            <person name="Villalvazo M."/>
            <person name="Haas B.J."/>
            <person name="Pertea M."/>
            <person name="Feldblyum T.V."/>
            <person name="Utterback T.R."/>
            <person name="Shu C.L."/>
            <person name="Osoegawa K."/>
            <person name="de Jong P.J."/>
            <person name="Hrdy I."/>
            <person name="Horvathova L."/>
            <person name="Zubacova Z."/>
            <person name="Dolezal P."/>
            <person name="Malik S.B."/>
            <person name="Logsdon J.M. Jr."/>
            <person name="Henze K."/>
            <person name="Gupta A."/>
            <person name="Wang C.C."/>
            <person name="Dunne R.L."/>
            <person name="Upcroft J.A."/>
            <person name="Upcroft P."/>
            <person name="White O."/>
            <person name="Salzberg S.L."/>
            <person name="Tang P."/>
            <person name="Chiu C.-H."/>
            <person name="Lee Y.-S."/>
            <person name="Embley T.M."/>
            <person name="Coombs G.H."/>
            <person name="Mottram J.C."/>
            <person name="Tachezy J."/>
            <person name="Fraser-Liggett C.M."/>
            <person name="Johnson P.J."/>
        </authorList>
    </citation>
    <scope>NUCLEOTIDE SEQUENCE [LARGE SCALE GENOMIC DNA]</scope>
    <source>
        <strain evidence="4">G3</strain>
    </source>
</reference>
<organism evidence="4 5">
    <name type="scientific">Trichomonas vaginalis (strain ATCC PRA-98 / G3)</name>
    <dbReference type="NCBI Taxonomy" id="412133"/>
    <lineage>
        <taxon>Eukaryota</taxon>
        <taxon>Metamonada</taxon>
        <taxon>Parabasalia</taxon>
        <taxon>Trichomonadida</taxon>
        <taxon>Trichomonadidae</taxon>
        <taxon>Trichomonas</taxon>
    </lineage>
</organism>
<dbReference type="InterPro" id="IPR001155">
    <property type="entry name" value="OxRdtase_FMN_N"/>
</dbReference>
<name>A2EDQ2_TRIV3</name>
<dbReference type="EMBL" id="DS113362">
    <property type="protein sequence ID" value="EAY09217.1"/>
    <property type="molecule type" value="Genomic_DNA"/>
</dbReference>
<dbReference type="Gene3D" id="3.20.20.70">
    <property type="entry name" value="Aldolase class I"/>
    <property type="match status" value="1"/>
</dbReference>
<dbReference type="VEuPathDB" id="TrichDB:TVAG_093680"/>
<reference evidence="4" key="1">
    <citation type="submission" date="2006-10" db="EMBL/GenBank/DDBJ databases">
        <authorList>
            <person name="Amadeo P."/>
            <person name="Zhao Q."/>
            <person name="Wortman J."/>
            <person name="Fraser-Liggett C."/>
            <person name="Carlton J."/>
        </authorList>
    </citation>
    <scope>NUCLEOTIDE SEQUENCE</scope>
    <source>
        <strain evidence="4">G3</strain>
    </source>
</reference>
<dbReference type="SUPFAM" id="SSF51395">
    <property type="entry name" value="FMN-linked oxidoreductases"/>
    <property type="match status" value="1"/>
</dbReference>
<accession>A2EDQ2</accession>
<gene>
    <name evidence="4" type="ORF">TVAG_309060</name>
</gene>
<dbReference type="GO" id="GO:0016491">
    <property type="term" value="F:oxidoreductase activity"/>
    <property type="evidence" value="ECO:0007669"/>
    <property type="project" value="UniProtKB-KW"/>
</dbReference>
<keyword evidence="2" id="KW-0560">Oxidoreductase</keyword>
<dbReference type="InterPro" id="IPR013785">
    <property type="entry name" value="Aldolase_TIM"/>
</dbReference>
<dbReference type="PANTHER" id="PTHR43656:SF2">
    <property type="entry name" value="BINDING OXIDOREDUCTASE, PUTATIVE (AFU_ORTHOLOGUE AFUA_2G08260)-RELATED"/>
    <property type="match status" value="1"/>
</dbReference>
<sequence>MSKLFSPVNIAKLSLKNRFVRSVVHMNSCDLNGFPTQELLKFYRDLADGEFGPIISGFLYPILVERSSLHQGSMATEKHAGAWKSTIDYCHNQGSEFVFQVGDTALATKYNVIHRLALELTK</sequence>
<dbReference type="InterPro" id="IPR051799">
    <property type="entry name" value="NADH_flavin_oxidoreductase"/>
</dbReference>
<evidence type="ECO:0000256" key="2">
    <source>
        <dbReference type="ARBA" id="ARBA00023002"/>
    </source>
</evidence>
<proteinExistence type="predicted"/>
<dbReference type="GO" id="GO:0010181">
    <property type="term" value="F:FMN binding"/>
    <property type="evidence" value="ECO:0007669"/>
    <property type="project" value="InterPro"/>
</dbReference>
<evidence type="ECO:0000256" key="1">
    <source>
        <dbReference type="ARBA" id="ARBA00022630"/>
    </source>
</evidence>
<evidence type="ECO:0000259" key="3">
    <source>
        <dbReference type="Pfam" id="PF00724"/>
    </source>
</evidence>
<dbReference type="AlphaFoldDB" id="A2EDQ2"/>
<dbReference type="Proteomes" id="UP000001542">
    <property type="component" value="Unassembled WGS sequence"/>
</dbReference>
<evidence type="ECO:0000313" key="5">
    <source>
        <dbReference type="Proteomes" id="UP000001542"/>
    </source>
</evidence>
<dbReference type="VEuPathDB" id="TrichDB:TVAGG3_0382080"/>
<keyword evidence="1" id="KW-0285">Flavoprotein</keyword>